<dbReference type="Pfam" id="PF13006">
    <property type="entry name" value="Nterm_IS4"/>
    <property type="match status" value="1"/>
</dbReference>
<evidence type="ECO:0000313" key="2">
    <source>
        <dbReference type="EMBL" id="STM14725.1"/>
    </source>
</evidence>
<dbReference type="PANTHER" id="PTHR37529">
    <property type="entry name" value="TRANSPOSASE INSG FOR INSERTION SEQUENCE ELEMENT IS4-RELATED"/>
    <property type="match status" value="1"/>
</dbReference>
<evidence type="ECO:0000259" key="1">
    <source>
        <dbReference type="Pfam" id="PF13006"/>
    </source>
</evidence>
<evidence type="ECO:0000313" key="3">
    <source>
        <dbReference type="Proteomes" id="UP000254052"/>
    </source>
</evidence>
<dbReference type="EMBL" id="UGED01000017">
    <property type="protein sequence ID" value="STM14725.1"/>
    <property type="molecule type" value="Genomic_DNA"/>
</dbReference>
<proteinExistence type="predicted"/>
<gene>
    <name evidence="2" type="ORF">NCTC9962_06130</name>
</gene>
<feature type="domain" description="Transposase IS4 N-terminal" evidence="1">
    <location>
        <begin position="21"/>
        <end position="63"/>
    </location>
</feature>
<protein>
    <submittedName>
        <fullName evidence="2">ISsod7</fullName>
    </submittedName>
</protein>
<sequence>MPLLNDLLDFSDHPLMPPPSAQLFAEHLPTEWIQHCLMLSAHATVRRRRLPGDMVIWMVVAMSQLPMLFAV</sequence>
<organism evidence="2 3">
    <name type="scientific">Escherichia coli</name>
    <dbReference type="NCBI Taxonomy" id="562"/>
    <lineage>
        <taxon>Bacteria</taxon>
        <taxon>Pseudomonadati</taxon>
        <taxon>Pseudomonadota</taxon>
        <taxon>Gammaproteobacteria</taxon>
        <taxon>Enterobacterales</taxon>
        <taxon>Enterobacteriaceae</taxon>
        <taxon>Escherichia</taxon>
    </lineage>
</organism>
<reference evidence="2 3" key="1">
    <citation type="submission" date="2018-06" db="EMBL/GenBank/DDBJ databases">
        <authorList>
            <consortium name="Pathogen Informatics"/>
            <person name="Doyle S."/>
        </authorList>
    </citation>
    <scope>NUCLEOTIDE SEQUENCE [LARGE SCALE GENOMIC DNA]</scope>
    <source>
        <strain evidence="2 3">NCTC9962</strain>
    </source>
</reference>
<dbReference type="AlphaFoldDB" id="A0A377D182"/>
<accession>A0A377D182</accession>
<name>A0A377D182_ECOLX</name>
<dbReference type="Proteomes" id="UP000254052">
    <property type="component" value="Unassembled WGS sequence"/>
</dbReference>
<dbReference type="InterPro" id="IPR024473">
    <property type="entry name" value="Transposases_IS4_N"/>
</dbReference>
<dbReference type="PANTHER" id="PTHR37529:SF1">
    <property type="entry name" value="TRANSPOSASE INSG FOR INSERTION SEQUENCE ELEMENT IS4-RELATED"/>
    <property type="match status" value="1"/>
</dbReference>